<dbReference type="Gene3D" id="3.50.50.60">
    <property type="entry name" value="FAD/NAD(P)-binding domain"/>
    <property type="match status" value="2"/>
</dbReference>
<name>A0AAD7UJL7_9STRA</name>
<dbReference type="Proteomes" id="UP001230188">
    <property type="component" value="Unassembled WGS sequence"/>
</dbReference>
<keyword evidence="4" id="KW-0560">Oxidoreductase</keyword>
<evidence type="ECO:0000259" key="5">
    <source>
        <dbReference type="Pfam" id="PF00732"/>
    </source>
</evidence>
<dbReference type="AlphaFoldDB" id="A0AAD7UJL7"/>
<dbReference type="GO" id="GO:0016787">
    <property type="term" value="F:hydrolase activity"/>
    <property type="evidence" value="ECO:0007669"/>
    <property type="project" value="InterPro"/>
</dbReference>
<keyword evidence="8" id="KW-1185">Reference proteome</keyword>
<dbReference type="InterPro" id="IPR004963">
    <property type="entry name" value="PAE/NOTUM"/>
</dbReference>
<keyword evidence="3" id="KW-0274">FAD</keyword>
<dbReference type="Pfam" id="PF03283">
    <property type="entry name" value="PAE"/>
    <property type="match status" value="1"/>
</dbReference>
<keyword evidence="2" id="KW-0285">Flavoprotein</keyword>
<dbReference type="InterPro" id="IPR000172">
    <property type="entry name" value="GMC_OxRdtase_N"/>
</dbReference>
<feature type="domain" description="Glucose-methanol-choline oxidoreductase N-terminal" evidence="5">
    <location>
        <begin position="232"/>
        <end position="437"/>
    </location>
</feature>
<evidence type="ECO:0000256" key="1">
    <source>
        <dbReference type="ARBA" id="ARBA00010790"/>
    </source>
</evidence>
<evidence type="ECO:0000256" key="3">
    <source>
        <dbReference type="ARBA" id="ARBA00022827"/>
    </source>
</evidence>
<sequence length="1091" mass="117974">MVGVINGRSRETLYALLETLVPSLDEKTARAIAGESASEAVVASLMQSGRQAEAVAAIERALEVLLAHEARDFRVALWLLGTRLGTLALTGCLPPFGGFGAWEVGERETALLSMARSGVGQRRKAFNALKRLLLAVIISSTGEDGTNPHWAAAGFSLPKALFRPPPKSADYEWPTVENEKSVTCDVAIVGSGCGAGVCAARLAAAGFDVVVLEKGEIVAADELGGDEASAFARLYERAGLVTTSCGSMSILAGATFGGGSTVNWSCSLRTPPIVQNEWGFPFCGERFEAALDEVSRRLGVQERDVVHNRPNAILFKGCEVLGVDVATAPQNLEKTDGPEPWLIPYGDRFGLKRSTPRTYLRDAAKTGNCRVISRCEVRRVLRDAAGRAAALECLDGRKVLARRAVVLAAGSLNTPAILLRSGVPNPNIGRSLRLHPVTPVVGVFEPPPNEMFAIGDGAPMTVVSRAQAFKEDDPYGALIEVPHGPLALSIACKPWTGGLALKKDLLLAKRLSPLVVLQRDSGDGGTVRLDADGLPVVDYKINDHDRRSMTTALVQAAKILAAAGARRILTYHLADPVDVPARRTEDHHIEAEIRRRGVASRPNDITLLSAHQMGTCKMGTDPATSVVDQRAQSWELPGCYVCDASLFPTASGVNPMLTTMALATIVSDDLAETLSKQSDQDDDSRRALRWIRARRRLRLRRAAVLAAVKSETLMPVDPGASDALVRFDVPEARCLDGSAFAYYMSTPKPKVTDYAIYLHGGGLCLEPIDCAERAKGDEGSSNNWTDALAAGDNVLSIDGPFANWNRVLLRYCSGDTWTGTDRETAKSRFGLFFAGHQMINATIDRLRRQYNMSRVLVAGGSAGGVGVNVNCDFIASKLEGAQVWCSPQSGLFFPDDVYARWQQILNFPEVPKEPASVVASEYVTRYFDSFVDESCARALGDDWRLCWTANVALKYVETPVFLAQNAWDEWQLDYVLCPRLDLGDDCPDDYLASYKNKTLVTIYRLATASFSASFGAWIPSCYAHTADTCLVPAKRSPPRPTLVQGNSYSDVLVDWMTSSNHNNNPSNPWLLIDDCVSQNDATPCNPDCAGC</sequence>
<dbReference type="InterPro" id="IPR007867">
    <property type="entry name" value="GMC_OxRtase_C"/>
</dbReference>
<dbReference type="InterPro" id="IPR029058">
    <property type="entry name" value="AB_hydrolase_fold"/>
</dbReference>
<feature type="domain" description="Glucose-methanol-choline oxidoreductase C-terminal" evidence="6">
    <location>
        <begin position="525"/>
        <end position="663"/>
    </location>
</feature>
<proteinExistence type="inferred from homology"/>
<dbReference type="PANTHER" id="PTHR46056">
    <property type="entry name" value="LONG-CHAIN-ALCOHOL OXIDASE"/>
    <property type="match status" value="1"/>
</dbReference>
<dbReference type="PANTHER" id="PTHR46056:SF12">
    <property type="entry name" value="LONG-CHAIN-ALCOHOL OXIDASE"/>
    <property type="match status" value="1"/>
</dbReference>
<protein>
    <recommendedName>
        <fullName evidence="9">Long-chain-alcohol oxidase</fullName>
    </recommendedName>
</protein>
<evidence type="ECO:0000313" key="8">
    <source>
        <dbReference type="Proteomes" id="UP001230188"/>
    </source>
</evidence>
<dbReference type="Pfam" id="PF00732">
    <property type="entry name" value="GMC_oxred_N"/>
    <property type="match status" value="1"/>
</dbReference>
<evidence type="ECO:0000313" key="7">
    <source>
        <dbReference type="EMBL" id="KAJ8609233.1"/>
    </source>
</evidence>
<dbReference type="SUPFAM" id="SSF51905">
    <property type="entry name" value="FAD/NAD(P)-binding domain"/>
    <property type="match status" value="1"/>
</dbReference>
<dbReference type="SUPFAM" id="SSF53474">
    <property type="entry name" value="alpha/beta-Hydrolases"/>
    <property type="match status" value="1"/>
</dbReference>
<dbReference type="EMBL" id="JAQMWT010000145">
    <property type="protein sequence ID" value="KAJ8609233.1"/>
    <property type="molecule type" value="Genomic_DNA"/>
</dbReference>
<comment type="caution">
    <text evidence="7">The sequence shown here is derived from an EMBL/GenBank/DDBJ whole genome shotgun (WGS) entry which is preliminary data.</text>
</comment>
<evidence type="ECO:0000259" key="6">
    <source>
        <dbReference type="Pfam" id="PF05199"/>
    </source>
</evidence>
<organism evidence="7 8">
    <name type="scientific">Chrysophaeum taylorii</name>
    <dbReference type="NCBI Taxonomy" id="2483200"/>
    <lineage>
        <taxon>Eukaryota</taxon>
        <taxon>Sar</taxon>
        <taxon>Stramenopiles</taxon>
        <taxon>Ochrophyta</taxon>
        <taxon>Pelagophyceae</taxon>
        <taxon>Pelagomonadales</taxon>
        <taxon>Pelagomonadaceae</taxon>
        <taxon>Chrysophaeum</taxon>
    </lineage>
</organism>
<dbReference type="GO" id="GO:0050660">
    <property type="term" value="F:flavin adenine dinucleotide binding"/>
    <property type="evidence" value="ECO:0007669"/>
    <property type="project" value="InterPro"/>
</dbReference>
<reference evidence="7" key="1">
    <citation type="submission" date="2023-01" db="EMBL/GenBank/DDBJ databases">
        <title>Metagenome sequencing of chrysophaentin producing Chrysophaeum taylorii.</title>
        <authorList>
            <person name="Davison J."/>
            <person name="Bewley C."/>
        </authorList>
    </citation>
    <scope>NUCLEOTIDE SEQUENCE</scope>
    <source>
        <strain evidence="7">NIES-1699</strain>
    </source>
</reference>
<evidence type="ECO:0000256" key="4">
    <source>
        <dbReference type="ARBA" id="ARBA00023002"/>
    </source>
</evidence>
<dbReference type="GO" id="GO:0016614">
    <property type="term" value="F:oxidoreductase activity, acting on CH-OH group of donors"/>
    <property type="evidence" value="ECO:0007669"/>
    <property type="project" value="InterPro"/>
</dbReference>
<dbReference type="Pfam" id="PF05199">
    <property type="entry name" value="GMC_oxred_C"/>
    <property type="match status" value="1"/>
</dbReference>
<gene>
    <name evidence="7" type="ORF">CTAYLR_008057</name>
</gene>
<comment type="similarity">
    <text evidence="1">Belongs to the GMC oxidoreductase family.</text>
</comment>
<accession>A0AAD7UJL7</accession>
<dbReference type="InterPro" id="IPR036188">
    <property type="entry name" value="FAD/NAD-bd_sf"/>
</dbReference>
<evidence type="ECO:0000256" key="2">
    <source>
        <dbReference type="ARBA" id="ARBA00022630"/>
    </source>
</evidence>
<evidence type="ECO:0008006" key="9">
    <source>
        <dbReference type="Google" id="ProtNLM"/>
    </source>
</evidence>